<keyword evidence="2" id="KW-1185">Reference proteome</keyword>
<dbReference type="EMBL" id="FRXN01000006">
    <property type="protein sequence ID" value="SHO65058.1"/>
    <property type="molecule type" value="Genomic_DNA"/>
</dbReference>
<dbReference type="Proteomes" id="UP000184609">
    <property type="component" value="Unassembled WGS sequence"/>
</dbReference>
<organism evidence="1 2">
    <name type="scientific">Algoriphagus zhangzhouensis</name>
    <dbReference type="NCBI Taxonomy" id="1073327"/>
    <lineage>
        <taxon>Bacteria</taxon>
        <taxon>Pseudomonadati</taxon>
        <taxon>Bacteroidota</taxon>
        <taxon>Cytophagia</taxon>
        <taxon>Cytophagales</taxon>
        <taxon>Cyclobacteriaceae</taxon>
        <taxon>Algoriphagus</taxon>
    </lineage>
</organism>
<gene>
    <name evidence="1" type="ORF">SAMN04488108_3833</name>
</gene>
<dbReference type="Gene3D" id="3.30.1330.60">
    <property type="entry name" value="OmpA-like domain"/>
    <property type="match status" value="1"/>
</dbReference>
<accession>A0A1M7ZJJ0</accession>
<dbReference type="Gene3D" id="1.25.40.10">
    <property type="entry name" value="Tetratricopeptide repeat domain"/>
    <property type="match status" value="1"/>
</dbReference>
<dbReference type="InterPro" id="IPR011990">
    <property type="entry name" value="TPR-like_helical_dom_sf"/>
</dbReference>
<dbReference type="InterPro" id="IPR036737">
    <property type="entry name" value="OmpA-like_sf"/>
</dbReference>
<name>A0A1M7ZJJ0_9BACT</name>
<evidence type="ECO:0000313" key="1">
    <source>
        <dbReference type="EMBL" id="SHO65058.1"/>
    </source>
</evidence>
<protein>
    <submittedName>
        <fullName evidence="1">Outer membrane protein OmpA</fullName>
    </submittedName>
</protein>
<dbReference type="SUPFAM" id="SSF48452">
    <property type="entry name" value="TPR-like"/>
    <property type="match status" value="1"/>
</dbReference>
<reference evidence="2" key="1">
    <citation type="submission" date="2016-12" db="EMBL/GenBank/DDBJ databases">
        <authorList>
            <person name="Varghese N."/>
            <person name="Submissions S."/>
        </authorList>
    </citation>
    <scope>NUCLEOTIDE SEQUENCE [LARGE SCALE GENOMIC DNA]</scope>
    <source>
        <strain evidence="2">DSM 25035</strain>
    </source>
</reference>
<proteinExistence type="predicted"/>
<dbReference type="STRING" id="1073327.SAMN04488108_3833"/>
<evidence type="ECO:0000313" key="2">
    <source>
        <dbReference type="Proteomes" id="UP000184609"/>
    </source>
</evidence>
<dbReference type="AlphaFoldDB" id="A0A1M7ZJJ0"/>
<sequence length="594" mass="67632">MSALLFLKARKSFILLIFSCLSIISYAQEARYLEEINIKPQQLEYFRDSVRFSIDGKISIESVMSPRNPELKLLLKTSDKSLDLGDFELQKNLGDYSFSKDFVLEFEPWMEGAILEAQLFQGKKVSDEPFETVQLAKGVITTPFLAKIGRVNPDEPIPNIGLYIPAGIVNRDLTKTKEFQIFFNPGTSNYVGSSRNEAMLSEIRAFLMENPSITSIKIIGIQSPEQAEGKNSKLGMDRAMTVKDELISRKLFLRDSIIEVGARWNDWFDLRLLIRDYAGLSTSKKDEYYTILMNGDDYLSQRSQMEKIAGFSQLSRQLFPQLRMAKIEIQAKPGSGLGIEKMSILEKELKGNSSNSELTFQDWASAAETSPSLDDKAEIYTKMTEMFRSSLPYNNLAVVKIQEAQRTLDRDLKENLWAEAEWLLNQALRLEESAYILHNLGQIYALKGEYWTAYKYLSDASVLTRDPDFLMRNESLRGALDIIRGDYKLATLRFDYPFSNSFDFFNKGLASFLSKDYASASLAFEESVMRDRGFGYGYYGLALIAINSGQNEVALIQLEKAVNASEVLYEKSLVDPSFDDIKSDPKFFEILRKK</sequence>
<dbReference type="SUPFAM" id="SSF103088">
    <property type="entry name" value="OmpA-like"/>
    <property type="match status" value="1"/>
</dbReference>